<protein>
    <recommendedName>
        <fullName evidence="7">NAD(P)-binding protein</fullName>
    </recommendedName>
</protein>
<dbReference type="InterPro" id="IPR057571">
    <property type="entry name" value="SDR_PhqE-like"/>
</dbReference>
<dbReference type="GO" id="GO:0016491">
    <property type="term" value="F:oxidoreductase activity"/>
    <property type="evidence" value="ECO:0007669"/>
    <property type="project" value="UniProtKB-KW"/>
</dbReference>
<keyword evidence="4" id="KW-0472">Membrane</keyword>
<dbReference type="InterPro" id="IPR002347">
    <property type="entry name" value="SDR_fam"/>
</dbReference>
<keyword evidence="2" id="KW-0521">NADP</keyword>
<keyword evidence="6" id="KW-1185">Reference proteome</keyword>
<proteinExistence type="inferred from homology"/>
<dbReference type="PRINTS" id="PR00081">
    <property type="entry name" value="GDHRDH"/>
</dbReference>
<dbReference type="Proteomes" id="UP001056012">
    <property type="component" value="Chromosome 3"/>
</dbReference>
<dbReference type="VEuPathDB" id="FungiDB:yc1106_04490"/>
<dbReference type="AlphaFoldDB" id="A0A9Q8Z6E3"/>
<feature type="transmembrane region" description="Helical" evidence="4">
    <location>
        <begin position="12"/>
        <end position="34"/>
    </location>
</feature>
<dbReference type="InterPro" id="IPR051122">
    <property type="entry name" value="SDR_DHRS6-like"/>
</dbReference>
<evidence type="ECO:0000256" key="2">
    <source>
        <dbReference type="ARBA" id="ARBA00022857"/>
    </source>
</evidence>
<dbReference type="CDD" id="cd05233">
    <property type="entry name" value="SDR_c"/>
    <property type="match status" value="1"/>
</dbReference>
<evidence type="ECO:0000313" key="6">
    <source>
        <dbReference type="Proteomes" id="UP001056012"/>
    </source>
</evidence>
<evidence type="ECO:0000313" key="5">
    <source>
        <dbReference type="EMBL" id="USP77216.1"/>
    </source>
</evidence>
<evidence type="ECO:0000256" key="4">
    <source>
        <dbReference type="SAM" id="Phobius"/>
    </source>
</evidence>
<sequence>MAHQNRLANAHVLIFGGTSGIGFAIANMALSYGARVTISGSNQPKVDSKVEHLRSLYPNTPAANVAGFAVNLLDKENIEANLKAMLDKATENGTKKVDHIAYTAGDGLVLPKLSELDVTTALDMFTVRFFATCALAKVIHNGDYMPKSSSSSITLTGGTNTHRPTPNFFLGAAVGASVEGLTRGLAVEMAPIRVNLVHPGAIHTELLQKLLDKSPPEALEKMKKIYSLTGEFGRPEDIAEAYGWIMKDRFANGTQVSSDGGRLLVGPQ</sequence>
<evidence type="ECO:0000256" key="3">
    <source>
        <dbReference type="ARBA" id="ARBA00023002"/>
    </source>
</evidence>
<keyword evidence="4" id="KW-1133">Transmembrane helix</keyword>
<evidence type="ECO:0008006" key="7">
    <source>
        <dbReference type="Google" id="ProtNLM"/>
    </source>
</evidence>
<name>A0A9Q8Z6E3_CURCL</name>
<dbReference type="PANTHER" id="PTHR43477:SF1">
    <property type="entry name" value="DIHYDROANTICAPSIN 7-DEHYDROGENASE"/>
    <property type="match status" value="1"/>
</dbReference>
<accession>A0A9Q8Z6E3</accession>
<dbReference type="PANTHER" id="PTHR43477">
    <property type="entry name" value="DIHYDROANTICAPSIN 7-DEHYDROGENASE"/>
    <property type="match status" value="1"/>
</dbReference>
<dbReference type="InterPro" id="IPR036291">
    <property type="entry name" value="NAD(P)-bd_dom_sf"/>
</dbReference>
<evidence type="ECO:0000256" key="1">
    <source>
        <dbReference type="ARBA" id="ARBA00006484"/>
    </source>
</evidence>
<keyword evidence="4" id="KW-0812">Transmembrane</keyword>
<reference evidence="5" key="1">
    <citation type="submission" date="2021-12" db="EMBL/GenBank/DDBJ databases">
        <title>Curvularia clavata genome.</title>
        <authorList>
            <person name="Cao Y."/>
        </authorList>
    </citation>
    <scope>NUCLEOTIDE SEQUENCE</scope>
    <source>
        <strain evidence="5">Yc1106</strain>
    </source>
</reference>
<dbReference type="Pfam" id="PF23441">
    <property type="entry name" value="SDR"/>
    <property type="match status" value="1"/>
</dbReference>
<gene>
    <name evidence="5" type="ORF">yc1106_04490</name>
</gene>
<organism evidence="5 6">
    <name type="scientific">Curvularia clavata</name>
    <dbReference type="NCBI Taxonomy" id="95742"/>
    <lineage>
        <taxon>Eukaryota</taxon>
        <taxon>Fungi</taxon>
        <taxon>Dikarya</taxon>
        <taxon>Ascomycota</taxon>
        <taxon>Pezizomycotina</taxon>
        <taxon>Dothideomycetes</taxon>
        <taxon>Pleosporomycetidae</taxon>
        <taxon>Pleosporales</taxon>
        <taxon>Pleosporineae</taxon>
        <taxon>Pleosporaceae</taxon>
        <taxon>Curvularia</taxon>
    </lineage>
</organism>
<dbReference type="EMBL" id="CP089276">
    <property type="protein sequence ID" value="USP77216.1"/>
    <property type="molecule type" value="Genomic_DNA"/>
</dbReference>
<comment type="similarity">
    <text evidence="1">Belongs to the short-chain dehydrogenases/reductases (SDR) family.</text>
</comment>
<dbReference type="Gene3D" id="3.40.50.720">
    <property type="entry name" value="NAD(P)-binding Rossmann-like Domain"/>
    <property type="match status" value="1"/>
</dbReference>
<dbReference type="SUPFAM" id="SSF51735">
    <property type="entry name" value="NAD(P)-binding Rossmann-fold domains"/>
    <property type="match status" value="1"/>
</dbReference>
<keyword evidence="3" id="KW-0560">Oxidoreductase</keyword>
<dbReference type="OrthoDB" id="294295at2759"/>